<reference evidence="2 3" key="1">
    <citation type="submission" date="2021-04" db="EMBL/GenBank/DDBJ databases">
        <title>Corynebacterium genitalium sp. nov. and Corynebacterium genitalium sp. nov., two new species of the genus Corynebacterium.</title>
        <authorList>
            <person name="Jaen-Luchoro D."/>
            <person name="Pinyeiro-Iglesias B."/>
            <person name="Al-Shaer S."/>
            <person name="Karlsson R."/>
            <person name="Gonzales-Siles L."/>
            <person name="Cardew S."/>
            <person name="Jensie-Markopolous S."/>
            <person name="Ohlen M."/>
            <person name="Inganas E."/>
            <person name="Moore E.R.B."/>
        </authorList>
    </citation>
    <scope>NUCLEOTIDE SEQUENCE [LARGE SCALE GENOMIC DNA]</scope>
    <source>
        <strain evidence="2 3">CCUG 55013</strain>
    </source>
</reference>
<sequence length="323" mass="34265">MSTESKLTVGFDIGGTNTRAAVVDDSGRIVASISTGTPQTGDELIDVIVDMVRQLQREYVVDAVGLAIAGFLDPDCEIVRFAPHLPWRNDQPVRAQLEEALGLPVRLEHDANAAAWGEYRFGAAKDADIWVFFAVGTGIGATLMIDGKIYRGSFGTAPEFGHLTVVPDGRVCSCGKQGCLERYASGTSLVDCALEVAAHGGFKKCGLYRKVVDKRATGHDVMEAAREGDELGVKALASFAEWLGRGLSIVADVMDPGLVVLGGGVSADADLFMEDAKDSLRRNMVGSGYRPVPEILCAELGPQAGMIGVADLAREDLAGRHRA</sequence>
<dbReference type="PANTHER" id="PTHR18964">
    <property type="entry name" value="ROK (REPRESSOR, ORF, KINASE) FAMILY"/>
    <property type="match status" value="1"/>
</dbReference>
<comment type="caution">
    <text evidence="2">The sequence shown here is derived from an EMBL/GenBank/DDBJ whole genome shotgun (WGS) entry which is preliminary data.</text>
</comment>
<comment type="similarity">
    <text evidence="1">Belongs to the ROK (NagC/XylR) family.</text>
</comment>
<dbReference type="PANTHER" id="PTHR18964:SF173">
    <property type="entry name" value="GLUCOKINASE"/>
    <property type="match status" value="1"/>
</dbReference>
<protein>
    <submittedName>
        <fullName evidence="2">ROK family protein</fullName>
    </submittedName>
</protein>
<dbReference type="EMBL" id="JAGPYW010000001">
    <property type="protein sequence ID" value="MCQ4613511.1"/>
    <property type="molecule type" value="Genomic_DNA"/>
</dbReference>
<dbReference type="Proteomes" id="UP001205080">
    <property type="component" value="Unassembled WGS sequence"/>
</dbReference>
<proteinExistence type="inferred from homology"/>
<gene>
    <name evidence="2" type="ORF">KBX22_01955</name>
</gene>
<dbReference type="CDD" id="cd24061">
    <property type="entry name" value="ASKHA_NBD_ROK_SgGLK-like"/>
    <property type="match status" value="1"/>
</dbReference>
<dbReference type="SUPFAM" id="SSF53067">
    <property type="entry name" value="Actin-like ATPase domain"/>
    <property type="match status" value="1"/>
</dbReference>
<dbReference type="Pfam" id="PF00480">
    <property type="entry name" value="ROK"/>
    <property type="match status" value="1"/>
</dbReference>
<accession>A0ABD4TRX1</accession>
<name>A0ABD4TRX1_9CORY</name>
<evidence type="ECO:0000256" key="1">
    <source>
        <dbReference type="ARBA" id="ARBA00006479"/>
    </source>
</evidence>
<evidence type="ECO:0000313" key="3">
    <source>
        <dbReference type="Proteomes" id="UP001205080"/>
    </source>
</evidence>
<dbReference type="AlphaFoldDB" id="A0ABD4TRX1"/>
<evidence type="ECO:0000313" key="2">
    <source>
        <dbReference type="EMBL" id="MCQ4613511.1"/>
    </source>
</evidence>
<dbReference type="InterPro" id="IPR000600">
    <property type="entry name" value="ROK"/>
</dbReference>
<organism evidence="2 3">
    <name type="scientific">Corynebacterium pseudogenitalium</name>
    <dbReference type="NCBI Taxonomy" id="38303"/>
    <lineage>
        <taxon>Bacteria</taxon>
        <taxon>Bacillati</taxon>
        <taxon>Actinomycetota</taxon>
        <taxon>Actinomycetes</taxon>
        <taxon>Mycobacteriales</taxon>
        <taxon>Corynebacteriaceae</taxon>
        <taxon>Corynebacterium</taxon>
    </lineage>
</organism>
<dbReference type="Gene3D" id="3.30.420.40">
    <property type="match status" value="2"/>
</dbReference>
<dbReference type="InterPro" id="IPR043129">
    <property type="entry name" value="ATPase_NBD"/>
</dbReference>
<dbReference type="RefSeq" id="WP_070362197.1">
    <property type="nucleotide sequence ID" value="NZ_JAGPYV010000004.1"/>
</dbReference>